<dbReference type="Gene3D" id="2.130.10.10">
    <property type="entry name" value="YVTN repeat-like/Quinoprotein amine dehydrogenase"/>
    <property type="match status" value="4"/>
</dbReference>
<evidence type="ECO:0000256" key="1">
    <source>
        <dbReference type="ARBA" id="ARBA00022574"/>
    </source>
</evidence>
<dbReference type="InterPro" id="IPR020472">
    <property type="entry name" value="WD40_PAC1"/>
</dbReference>
<dbReference type="SUPFAM" id="SSF50978">
    <property type="entry name" value="WD40 repeat-like"/>
    <property type="match status" value="1"/>
</dbReference>
<name>A0A0C9ZWC0_9AGAM</name>
<dbReference type="InterPro" id="IPR036322">
    <property type="entry name" value="WD40_repeat_dom_sf"/>
</dbReference>
<dbReference type="PANTHER" id="PTHR19879:SF9">
    <property type="entry name" value="TRANSCRIPTION INITIATION FACTOR TFIID SUBUNIT 5"/>
    <property type="match status" value="1"/>
</dbReference>
<dbReference type="HOGENOM" id="CLU_000288_57_32_1"/>
<feature type="repeat" description="WD" evidence="3">
    <location>
        <begin position="220"/>
        <end position="253"/>
    </location>
</feature>
<evidence type="ECO:0000256" key="3">
    <source>
        <dbReference type="PROSITE-ProRule" id="PRU00221"/>
    </source>
</evidence>
<reference evidence="4 5" key="1">
    <citation type="submission" date="2014-04" db="EMBL/GenBank/DDBJ databases">
        <authorList>
            <consortium name="DOE Joint Genome Institute"/>
            <person name="Kuo A."/>
            <person name="Ruytinx J."/>
            <person name="Rineau F."/>
            <person name="Colpaert J."/>
            <person name="Kohler A."/>
            <person name="Nagy L.G."/>
            <person name="Floudas D."/>
            <person name="Copeland A."/>
            <person name="Barry K.W."/>
            <person name="Cichocki N."/>
            <person name="Veneault-Fourrey C."/>
            <person name="LaButti K."/>
            <person name="Lindquist E.A."/>
            <person name="Lipzen A."/>
            <person name="Lundell T."/>
            <person name="Morin E."/>
            <person name="Murat C."/>
            <person name="Sun H."/>
            <person name="Tunlid A."/>
            <person name="Henrissat B."/>
            <person name="Grigoriev I.V."/>
            <person name="Hibbett D.S."/>
            <person name="Martin F."/>
            <person name="Nordberg H.P."/>
            <person name="Cantor M.N."/>
            <person name="Hua S.X."/>
        </authorList>
    </citation>
    <scope>NUCLEOTIDE SEQUENCE [LARGE SCALE GENOMIC DNA]</scope>
    <source>
        <strain evidence="4 5">UH-Slu-Lm8-n1</strain>
    </source>
</reference>
<dbReference type="AlphaFoldDB" id="A0A0C9ZWC0"/>
<dbReference type="STRING" id="930992.A0A0C9ZWC0"/>
<dbReference type="InParanoid" id="A0A0C9ZWC0"/>
<dbReference type="InterPro" id="IPR015943">
    <property type="entry name" value="WD40/YVTN_repeat-like_dom_sf"/>
</dbReference>
<feature type="repeat" description="WD" evidence="3">
    <location>
        <begin position="46"/>
        <end position="87"/>
    </location>
</feature>
<organism evidence="4 5">
    <name type="scientific">Suillus luteus UH-Slu-Lm8-n1</name>
    <dbReference type="NCBI Taxonomy" id="930992"/>
    <lineage>
        <taxon>Eukaryota</taxon>
        <taxon>Fungi</taxon>
        <taxon>Dikarya</taxon>
        <taxon>Basidiomycota</taxon>
        <taxon>Agaricomycotina</taxon>
        <taxon>Agaricomycetes</taxon>
        <taxon>Agaricomycetidae</taxon>
        <taxon>Boletales</taxon>
        <taxon>Suillineae</taxon>
        <taxon>Suillaceae</taxon>
        <taxon>Suillus</taxon>
    </lineage>
</organism>
<dbReference type="SUPFAM" id="SSF117289">
    <property type="entry name" value="Nucleoporin domain"/>
    <property type="match status" value="1"/>
</dbReference>
<feature type="repeat" description="WD" evidence="3">
    <location>
        <begin position="3"/>
        <end position="44"/>
    </location>
</feature>
<feature type="non-terminal residue" evidence="4">
    <location>
        <position position="512"/>
    </location>
</feature>
<dbReference type="EMBL" id="KN835879">
    <property type="protein sequence ID" value="KIK33731.1"/>
    <property type="molecule type" value="Genomic_DNA"/>
</dbReference>
<evidence type="ECO:0000313" key="5">
    <source>
        <dbReference type="Proteomes" id="UP000054485"/>
    </source>
</evidence>
<dbReference type="InterPro" id="IPR001680">
    <property type="entry name" value="WD40_rpt"/>
</dbReference>
<dbReference type="CDD" id="cd00200">
    <property type="entry name" value="WD40"/>
    <property type="match status" value="1"/>
</dbReference>
<dbReference type="SMART" id="SM00320">
    <property type="entry name" value="WD40"/>
    <property type="match status" value="11"/>
</dbReference>
<sequence>MTLKGHEERVNDVAFILGTRLLVSGSDDKSLRVWDLDTGKQVGEPLLGDDAGVWRIAASPDGGWIVSGGDHGSILVWEVATNKTELRRVPISFKGHENAVWGVVFAPDSETFASASIDETVCVWKRETGEIILGPLEVGKQRGWRVAFTPDSHRLVSGNYKDIRISDATTGDIIKQFDAHTTDSFYSLAIAPNGTKFATTSYDKTTRFFDLTTFEPIGEPLEHPDGVWGVSFSKDSQLISTSCQDKLVRTWTLVPHVTMILKGHEKHVNDVAFILGTRLLVSGSNDKSLRVWNLDTGKQVGEPLLDHDDMVWRIAASSDGRWIVSGGYNGSILVWEVATNKTELKRVPISFEGHKGSVWGVVFAPDSKTFASASWDETVCVWKRETGEIMLGPLEVGSQALSVSLAFTPDGLRLVSGNYKDIRVSDATTGNMIKQFDAHTGDSEPFLSLAIAPNGTKFTTTSVDKTTRFFDLTNFEPIGEPLEHPDSVWGVAFSKDSQLIATGCADKLVRTW</sequence>
<dbReference type="PANTHER" id="PTHR19879">
    <property type="entry name" value="TRANSCRIPTION INITIATION FACTOR TFIID"/>
    <property type="match status" value="1"/>
</dbReference>
<feature type="repeat" description="WD" evidence="3">
    <location>
        <begin position="351"/>
        <end position="392"/>
    </location>
</feature>
<dbReference type="Pfam" id="PF00400">
    <property type="entry name" value="WD40"/>
    <property type="match status" value="10"/>
</dbReference>
<dbReference type="PROSITE" id="PS00678">
    <property type="entry name" value="WD_REPEATS_1"/>
    <property type="match status" value="3"/>
</dbReference>
<dbReference type="PROSITE" id="PS50294">
    <property type="entry name" value="WD_REPEATS_REGION"/>
    <property type="match status" value="7"/>
</dbReference>
<feature type="repeat" description="WD" evidence="3">
    <location>
        <begin position="481"/>
        <end position="512"/>
    </location>
</feature>
<proteinExistence type="predicted"/>
<dbReference type="InterPro" id="IPR019775">
    <property type="entry name" value="WD40_repeat_CS"/>
</dbReference>
<reference evidence="5" key="2">
    <citation type="submission" date="2015-01" db="EMBL/GenBank/DDBJ databases">
        <title>Evolutionary Origins and Diversification of the Mycorrhizal Mutualists.</title>
        <authorList>
            <consortium name="DOE Joint Genome Institute"/>
            <consortium name="Mycorrhizal Genomics Consortium"/>
            <person name="Kohler A."/>
            <person name="Kuo A."/>
            <person name="Nagy L.G."/>
            <person name="Floudas D."/>
            <person name="Copeland A."/>
            <person name="Barry K.W."/>
            <person name="Cichocki N."/>
            <person name="Veneault-Fourrey C."/>
            <person name="LaButti K."/>
            <person name="Lindquist E.A."/>
            <person name="Lipzen A."/>
            <person name="Lundell T."/>
            <person name="Morin E."/>
            <person name="Murat C."/>
            <person name="Riley R."/>
            <person name="Ohm R."/>
            <person name="Sun H."/>
            <person name="Tunlid A."/>
            <person name="Henrissat B."/>
            <person name="Grigoriev I.V."/>
            <person name="Hibbett D.S."/>
            <person name="Martin F."/>
        </authorList>
    </citation>
    <scope>NUCLEOTIDE SEQUENCE [LARGE SCALE GENOMIC DNA]</scope>
    <source>
        <strain evidence="5">UH-Slu-Lm8-n1</strain>
    </source>
</reference>
<keyword evidence="2" id="KW-0677">Repeat</keyword>
<dbReference type="OrthoDB" id="2671228at2759"/>
<feature type="repeat" description="WD" evidence="3">
    <location>
        <begin position="93"/>
        <end position="134"/>
    </location>
</feature>
<gene>
    <name evidence="4" type="ORF">CY34DRAFT_99100</name>
</gene>
<accession>A0A0C9ZWC0</accession>
<keyword evidence="5" id="KW-1185">Reference proteome</keyword>
<keyword evidence="1 3" id="KW-0853">WD repeat</keyword>
<dbReference type="Proteomes" id="UP000054485">
    <property type="component" value="Unassembled WGS sequence"/>
</dbReference>
<evidence type="ECO:0000313" key="4">
    <source>
        <dbReference type="EMBL" id="KIK33731.1"/>
    </source>
</evidence>
<dbReference type="SUPFAM" id="SSF50998">
    <property type="entry name" value="Quinoprotein alcohol dehydrogenase-like"/>
    <property type="match status" value="1"/>
</dbReference>
<feature type="repeat" description="WD" evidence="3">
    <location>
        <begin position="304"/>
        <end position="345"/>
    </location>
</feature>
<evidence type="ECO:0000256" key="2">
    <source>
        <dbReference type="ARBA" id="ARBA00022737"/>
    </source>
</evidence>
<feature type="repeat" description="WD" evidence="3">
    <location>
        <begin position="261"/>
        <end position="302"/>
    </location>
</feature>
<dbReference type="PROSITE" id="PS50082">
    <property type="entry name" value="WD_REPEATS_2"/>
    <property type="match status" value="8"/>
</dbReference>
<dbReference type="PRINTS" id="PR00320">
    <property type="entry name" value="GPROTEINBRPT"/>
</dbReference>
<dbReference type="InterPro" id="IPR011047">
    <property type="entry name" value="Quinoprotein_ADH-like_sf"/>
</dbReference>
<protein>
    <submittedName>
        <fullName evidence="4">Unplaced genomic scaffold CY34scaffold_748, whole genome shotgun sequence</fullName>
    </submittedName>
</protein>